<feature type="transmembrane region" description="Helical" evidence="7">
    <location>
        <begin position="149"/>
        <end position="167"/>
    </location>
</feature>
<feature type="transmembrane region" description="Helical" evidence="7">
    <location>
        <begin position="350"/>
        <end position="368"/>
    </location>
</feature>
<feature type="transmembrane region" description="Helical" evidence="7">
    <location>
        <begin position="256"/>
        <end position="277"/>
    </location>
</feature>
<comment type="subcellular location">
    <subcellularLocation>
        <location evidence="1">Cell membrane</location>
        <topology evidence="1">Multi-pass membrane protein</topology>
    </subcellularLocation>
</comment>
<keyword evidence="4 7" id="KW-1133">Transmembrane helix</keyword>
<dbReference type="EMBL" id="JAVRRJ010000002">
    <property type="protein sequence ID" value="KAK5088553.1"/>
    <property type="molecule type" value="Genomic_DNA"/>
</dbReference>
<keyword evidence="9" id="KW-1185">Reference proteome</keyword>
<feature type="transmembrane region" description="Helical" evidence="7">
    <location>
        <begin position="188"/>
        <end position="210"/>
    </location>
</feature>
<feature type="transmembrane region" description="Helical" evidence="7">
    <location>
        <begin position="24"/>
        <end position="50"/>
    </location>
</feature>
<dbReference type="GO" id="GO:0005886">
    <property type="term" value="C:plasma membrane"/>
    <property type="evidence" value="ECO:0007669"/>
    <property type="project" value="UniProtKB-SubCell"/>
</dbReference>
<evidence type="ECO:0000256" key="6">
    <source>
        <dbReference type="SAM" id="MobiDB-lite"/>
    </source>
</evidence>
<dbReference type="InterPro" id="IPR036259">
    <property type="entry name" value="MFS_trans_sf"/>
</dbReference>
<feature type="transmembrane region" description="Helical" evidence="7">
    <location>
        <begin position="458"/>
        <end position="480"/>
    </location>
</feature>
<evidence type="ECO:0000256" key="1">
    <source>
        <dbReference type="ARBA" id="ARBA00004651"/>
    </source>
</evidence>
<feature type="transmembrane region" description="Helical" evidence="7">
    <location>
        <begin position="99"/>
        <end position="118"/>
    </location>
</feature>
<reference evidence="8 9" key="1">
    <citation type="submission" date="2023-08" db="EMBL/GenBank/DDBJ databases">
        <title>Black Yeasts Isolated from many extreme environments.</title>
        <authorList>
            <person name="Coleine C."/>
            <person name="Stajich J.E."/>
            <person name="Selbmann L."/>
        </authorList>
    </citation>
    <scope>NUCLEOTIDE SEQUENCE [LARGE SCALE GENOMIC DNA]</scope>
    <source>
        <strain evidence="8 9">CCFEE 5910</strain>
    </source>
</reference>
<feature type="transmembrane region" description="Helical" evidence="7">
    <location>
        <begin position="321"/>
        <end position="344"/>
    </location>
</feature>
<evidence type="ECO:0000313" key="9">
    <source>
        <dbReference type="Proteomes" id="UP001309876"/>
    </source>
</evidence>
<keyword evidence="2" id="KW-1003">Cell membrane</keyword>
<keyword evidence="3 7" id="KW-0812">Transmembrane</keyword>
<keyword evidence="5 7" id="KW-0472">Membrane</keyword>
<evidence type="ECO:0000256" key="2">
    <source>
        <dbReference type="ARBA" id="ARBA00022475"/>
    </source>
</evidence>
<gene>
    <name evidence="8" type="ORF">LTR05_002773</name>
</gene>
<evidence type="ECO:0000256" key="5">
    <source>
        <dbReference type="ARBA" id="ARBA00023136"/>
    </source>
</evidence>
<evidence type="ECO:0000313" key="8">
    <source>
        <dbReference type="EMBL" id="KAK5088553.1"/>
    </source>
</evidence>
<organism evidence="8 9">
    <name type="scientific">Lithohypha guttulata</name>
    <dbReference type="NCBI Taxonomy" id="1690604"/>
    <lineage>
        <taxon>Eukaryota</taxon>
        <taxon>Fungi</taxon>
        <taxon>Dikarya</taxon>
        <taxon>Ascomycota</taxon>
        <taxon>Pezizomycotina</taxon>
        <taxon>Eurotiomycetes</taxon>
        <taxon>Chaetothyriomycetidae</taxon>
        <taxon>Chaetothyriales</taxon>
        <taxon>Trichomeriaceae</taxon>
        <taxon>Lithohypha</taxon>
    </lineage>
</organism>
<evidence type="ECO:0000256" key="3">
    <source>
        <dbReference type="ARBA" id="ARBA00022692"/>
    </source>
</evidence>
<dbReference type="SUPFAM" id="SSF103473">
    <property type="entry name" value="MFS general substrate transporter"/>
    <property type="match status" value="1"/>
</dbReference>
<feature type="transmembrane region" description="Helical" evidence="7">
    <location>
        <begin position="416"/>
        <end position="437"/>
    </location>
</feature>
<protein>
    <submittedName>
        <fullName evidence="8">Uncharacterized protein</fullName>
    </submittedName>
</protein>
<dbReference type="Proteomes" id="UP001309876">
    <property type="component" value="Unassembled WGS sequence"/>
</dbReference>
<dbReference type="PANTHER" id="PTHR23513">
    <property type="entry name" value="INTEGRAL MEMBRANE EFFLUX PROTEIN-RELATED"/>
    <property type="match status" value="1"/>
</dbReference>
<feature type="transmembrane region" description="Helical" evidence="7">
    <location>
        <begin position="283"/>
        <end position="300"/>
    </location>
</feature>
<feature type="compositionally biased region" description="Basic and acidic residues" evidence="6">
    <location>
        <begin position="499"/>
        <end position="528"/>
    </location>
</feature>
<dbReference type="Gene3D" id="1.20.1250.20">
    <property type="entry name" value="MFS general substrate transporter like domains"/>
    <property type="match status" value="1"/>
</dbReference>
<dbReference type="PANTHER" id="PTHR23513:SF6">
    <property type="entry name" value="MAJOR FACILITATOR SUPERFAMILY ASSOCIATED DOMAIN-CONTAINING PROTEIN"/>
    <property type="match status" value="1"/>
</dbReference>
<feature type="transmembrane region" description="Helical" evidence="7">
    <location>
        <begin position="216"/>
        <end position="236"/>
    </location>
</feature>
<comment type="caution">
    <text evidence="8">The sequence shown here is derived from an EMBL/GenBank/DDBJ whole genome shotgun (WGS) entry which is preliminary data.</text>
</comment>
<evidence type="ECO:0000256" key="7">
    <source>
        <dbReference type="SAM" id="Phobius"/>
    </source>
</evidence>
<sequence length="564" mass="62852">MGKLNFGEVAGSWKLFSPEEKRNIAIYILGIMLYKFGLEAFNGSITALATNRYDWEAWRSDSSAKTFERVGLLQGLNQAFQCVGSILIGPLIKRFPTKLVLAIAIFCFGLLTAVLMIVDASTGGTFKPAGWRATNEDDFGYYGNYNTDAIIPIYCISGIAYGMVELIRRVIPRDIVGGNVQKLRRMDALVHIFYEIAGTAGAFCTALALIPRFGNNYSFIITPIFFTCASIVWFFISNLNYTKRTHLEKAEKKNYFMLVLEGFLFFGKSVYVGGKILLTNRRYIWLLPGYSVALYGHRYLENGIAPPIARRYLGNSAWSQIMVGGSNFGELLGAAFVFVFTNFIQTPIPWLRLDALSLLIVWYLPYWYPSRGNVNEAWKVAGTFIPVSFGWAAGDVSLAAYIQASLARLESQHTEVSALGSVMACLYSTYIVIYAIANPLLGRYIDSVYTAQRDIRPAVRNIAGVQFTLISLVVFSSTFIPKGALAFNPQMLNDEALDVDLKKPDPRTDSDDDLKEHYHNGTIDDRRGSVTRANVGVEDAFSPDMSVIANHEKTTLDKAGVREY</sequence>
<dbReference type="AlphaFoldDB" id="A0AAN7T4P4"/>
<feature type="region of interest" description="Disordered" evidence="6">
    <location>
        <begin position="499"/>
        <end position="530"/>
    </location>
</feature>
<proteinExistence type="predicted"/>
<feature type="transmembrane region" description="Helical" evidence="7">
    <location>
        <begin position="380"/>
        <end position="404"/>
    </location>
</feature>
<evidence type="ECO:0000256" key="4">
    <source>
        <dbReference type="ARBA" id="ARBA00022989"/>
    </source>
</evidence>
<name>A0AAN7T4P4_9EURO</name>
<accession>A0AAN7T4P4</accession>